<evidence type="ECO:0000313" key="2">
    <source>
        <dbReference type="Proteomes" id="UP000032250"/>
    </source>
</evidence>
<dbReference type="Proteomes" id="UP000032250">
    <property type="component" value="Unassembled WGS sequence"/>
</dbReference>
<accession>A0A0D1AGG0</accession>
<gene>
    <name evidence="1" type="ORF">N495_17545</name>
</gene>
<dbReference type="HOGENOM" id="CLU_2823412_0_0_9"/>
<name>A0A0D1AGG0_CLOBO</name>
<organism evidence="1 2">
    <name type="scientific">Clostridium botulinum B2 450</name>
    <dbReference type="NCBI Taxonomy" id="1379739"/>
    <lineage>
        <taxon>Bacteria</taxon>
        <taxon>Bacillati</taxon>
        <taxon>Bacillota</taxon>
        <taxon>Clostridia</taxon>
        <taxon>Eubacteriales</taxon>
        <taxon>Clostridiaceae</taxon>
        <taxon>Clostridium</taxon>
    </lineage>
</organism>
<dbReference type="PATRIC" id="fig|1379739.3.peg.3887"/>
<sequence length="66" mass="7829">MWCKELESRIVFQLSKVLGNRMDPIFEKAFNKCSFGYRLARSHLGHYEEDMARNTQGKEWIVDGNF</sequence>
<proteinExistence type="predicted"/>
<dbReference type="AlphaFoldDB" id="A0A0D1AGG0"/>
<dbReference type="OrthoDB" id="9793236at2"/>
<dbReference type="EMBL" id="JXSU01000008">
    <property type="protein sequence ID" value="KIS22259.1"/>
    <property type="molecule type" value="Genomic_DNA"/>
</dbReference>
<protein>
    <recommendedName>
        <fullName evidence="3">Reverse transcriptase</fullName>
    </recommendedName>
</protein>
<dbReference type="RefSeq" id="WP_003483124.1">
    <property type="nucleotide sequence ID" value="NZ_JXSU01000008.1"/>
</dbReference>
<evidence type="ECO:0008006" key="3">
    <source>
        <dbReference type="Google" id="ProtNLM"/>
    </source>
</evidence>
<evidence type="ECO:0000313" key="1">
    <source>
        <dbReference type="EMBL" id="KIS22259.1"/>
    </source>
</evidence>
<reference evidence="1 2" key="1">
    <citation type="submission" date="2014-06" db="EMBL/GenBank/DDBJ databases">
        <title>Genome characterization of distinct group I Clostridium botulinum lineages.</title>
        <authorList>
            <person name="Giordani F."/>
            <person name="Anselmo A."/>
            <person name="Fillo S."/>
            <person name="Palozzi A.M."/>
            <person name="Fortunato A."/>
            <person name="Gentile B."/>
            <person name="Ciammaruconi A."/>
            <person name="Anniballi F."/>
            <person name="De Medici D."/>
            <person name="Lista F."/>
        </authorList>
    </citation>
    <scope>NUCLEOTIDE SEQUENCE [LARGE SCALE GENOMIC DNA]</scope>
    <source>
        <strain evidence="1 2">B2 450</strain>
    </source>
</reference>
<comment type="caution">
    <text evidence="1">The sequence shown here is derived from an EMBL/GenBank/DDBJ whole genome shotgun (WGS) entry which is preliminary data.</text>
</comment>